<sequence length="204" mass="21637">MSLEYLLLTLLIAASPGAGVIFTIAAGLHGGRKAGLSAALGCTLGIVPHMLAAVSGLAMVLKSSDVLFNAFKYCGVAYLLYLAYEVLWGNRKIDGLGRSLSGRGTVFSAIIINILNPKLSFFFLAFLPQFVPADESDPVYLMLTLSLLFMAVTFIVFSTYGMAAVAARSLLLANGRSLTILKSGMAASLVYLAFQLSIEPKLTV</sequence>
<dbReference type="InterPro" id="IPR001123">
    <property type="entry name" value="LeuE-type"/>
</dbReference>
<comment type="similarity">
    <text evidence="2">Belongs to the Rht family.</text>
</comment>
<evidence type="ECO:0000313" key="9">
    <source>
        <dbReference type="Proteomes" id="UP000249198"/>
    </source>
</evidence>
<protein>
    <submittedName>
        <fullName evidence="8">Lysine transporter LysE</fullName>
    </submittedName>
</protein>
<evidence type="ECO:0000256" key="7">
    <source>
        <dbReference type="SAM" id="Phobius"/>
    </source>
</evidence>
<dbReference type="GO" id="GO:0042970">
    <property type="term" value="F:homoserine transmembrane transporter activity"/>
    <property type="evidence" value="ECO:0007669"/>
    <property type="project" value="TreeGrafter"/>
</dbReference>
<dbReference type="PANTHER" id="PTHR30086">
    <property type="entry name" value="ARGININE EXPORTER PROTEIN ARGO"/>
    <property type="match status" value="1"/>
</dbReference>
<evidence type="ECO:0000256" key="6">
    <source>
        <dbReference type="ARBA" id="ARBA00023136"/>
    </source>
</evidence>
<feature type="transmembrane region" description="Helical" evidence="7">
    <location>
        <begin position="6"/>
        <end position="26"/>
    </location>
</feature>
<evidence type="ECO:0000256" key="2">
    <source>
        <dbReference type="ARBA" id="ARBA00007928"/>
    </source>
</evidence>
<dbReference type="Pfam" id="PF01810">
    <property type="entry name" value="LysE"/>
    <property type="match status" value="1"/>
</dbReference>
<comment type="subcellular location">
    <subcellularLocation>
        <location evidence="1">Cell membrane</location>
        <topology evidence="1">Multi-pass membrane protein</topology>
    </subcellularLocation>
</comment>
<dbReference type="AlphaFoldDB" id="A0A2W5F240"/>
<dbReference type="EMBL" id="QFOH01000002">
    <property type="protein sequence ID" value="PZP26456.1"/>
    <property type="molecule type" value="Genomic_DNA"/>
</dbReference>
<dbReference type="RefSeq" id="WP_273229125.1">
    <property type="nucleotide sequence ID" value="NZ_QFOH01000002.1"/>
</dbReference>
<proteinExistence type="inferred from homology"/>
<evidence type="ECO:0000256" key="4">
    <source>
        <dbReference type="ARBA" id="ARBA00022692"/>
    </source>
</evidence>
<evidence type="ECO:0000256" key="1">
    <source>
        <dbReference type="ARBA" id="ARBA00004651"/>
    </source>
</evidence>
<reference evidence="8 9" key="1">
    <citation type="submission" date="2017-08" db="EMBL/GenBank/DDBJ databases">
        <title>Infants hospitalized years apart are colonized by the same room-sourced microbial strains.</title>
        <authorList>
            <person name="Brooks B."/>
            <person name="Olm M.R."/>
            <person name="Firek B.A."/>
            <person name="Baker R."/>
            <person name="Thomas B.C."/>
            <person name="Morowitz M.J."/>
            <person name="Banfield J.F."/>
        </authorList>
    </citation>
    <scope>NUCLEOTIDE SEQUENCE [LARGE SCALE GENOMIC DNA]</scope>
    <source>
        <strain evidence="8">S2_009_000_R2_77</strain>
    </source>
</reference>
<keyword evidence="3" id="KW-1003">Cell membrane</keyword>
<accession>A0A2W5F240</accession>
<dbReference type="Proteomes" id="UP000249198">
    <property type="component" value="Unassembled WGS sequence"/>
</dbReference>
<feature type="transmembrane region" description="Helical" evidence="7">
    <location>
        <begin position="38"/>
        <end position="60"/>
    </location>
</feature>
<evidence type="ECO:0000313" key="8">
    <source>
        <dbReference type="EMBL" id="PZP26456.1"/>
    </source>
</evidence>
<evidence type="ECO:0000256" key="3">
    <source>
        <dbReference type="ARBA" id="ARBA00022475"/>
    </source>
</evidence>
<feature type="transmembrane region" description="Helical" evidence="7">
    <location>
        <begin position="105"/>
        <end position="127"/>
    </location>
</feature>
<keyword evidence="5 7" id="KW-1133">Transmembrane helix</keyword>
<dbReference type="GO" id="GO:0005886">
    <property type="term" value="C:plasma membrane"/>
    <property type="evidence" value="ECO:0007669"/>
    <property type="project" value="UniProtKB-SubCell"/>
</dbReference>
<keyword evidence="6 7" id="KW-0472">Membrane</keyword>
<comment type="caution">
    <text evidence="8">The sequence shown here is derived from an EMBL/GenBank/DDBJ whole genome shotgun (WGS) entry which is preliminary data.</text>
</comment>
<feature type="transmembrane region" description="Helical" evidence="7">
    <location>
        <begin position="66"/>
        <end position="84"/>
    </location>
</feature>
<feature type="transmembrane region" description="Helical" evidence="7">
    <location>
        <begin position="139"/>
        <end position="167"/>
    </location>
</feature>
<organism evidence="8 9">
    <name type="scientific">Pseudomonas kuykendallii</name>
    <dbReference type="NCBI Taxonomy" id="1007099"/>
    <lineage>
        <taxon>Bacteria</taxon>
        <taxon>Pseudomonadati</taxon>
        <taxon>Pseudomonadota</taxon>
        <taxon>Gammaproteobacteria</taxon>
        <taxon>Pseudomonadales</taxon>
        <taxon>Pseudomonadaceae</taxon>
        <taxon>Pseudomonas</taxon>
    </lineage>
</organism>
<name>A0A2W5F240_9PSED</name>
<dbReference type="PANTHER" id="PTHR30086:SF14">
    <property type="entry name" value="HOMOSERINE_HOMOSERINE LACTONE EFFLUX PROTEIN"/>
    <property type="match status" value="1"/>
</dbReference>
<gene>
    <name evidence="8" type="ORF">DI599_02240</name>
</gene>
<evidence type="ECO:0000256" key="5">
    <source>
        <dbReference type="ARBA" id="ARBA00022989"/>
    </source>
</evidence>
<keyword evidence="4 7" id="KW-0812">Transmembrane</keyword>